<comment type="function">
    <text evidence="2">Catalyzes the post-translational formation of 4-hydroxyproline in -Xaa-Pro-Gly- sequences in collagens and other proteins.</text>
</comment>
<dbReference type="PANTHER" id="PTHR10869:SF244">
    <property type="entry name" value="PROLYL 4-HYDROXYLASE SUBUNIT ALPHA-2"/>
    <property type="match status" value="1"/>
</dbReference>
<evidence type="ECO:0000256" key="9">
    <source>
        <dbReference type="ARBA" id="ARBA00022964"/>
    </source>
</evidence>
<organism evidence="15 16">
    <name type="scientific">Ditylenchus destructor</name>
    <dbReference type="NCBI Taxonomy" id="166010"/>
    <lineage>
        <taxon>Eukaryota</taxon>
        <taxon>Metazoa</taxon>
        <taxon>Ecdysozoa</taxon>
        <taxon>Nematoda</taxon>
        <taxon>Chromadorea</taxon>
        <taxon>Rhabditida</taxon>
        <taxon>Tylenchina</taxon>
        <taxon>Tylenchomorpha</taxon>
        <taxon>Sphaerularioidea</taxon>
        <taxon>Anguinidae</taxon>
        <taxon>Anguininae</taxon>
        <taxon>Ditylenchus</taxon>
    </lineage>
</organism>
<dbReference type="InterPro" id="IPR044862">
    <property type="entry name" value="Pro_4_hyd_alph_FE2OG_OXY"/>
</dbReference>
<keyword evidence="7" id="KW-0256">Endoplasmic reticulum</keyword>
<dbReference type="GO" id="GO:0004656">
    <property type="term" value="F:procollagen-proline 4-dioxygenase activity"/>
    <property type="evidence" value="ECO:0007669"/>
    <property type="project" value="UniProtKB-EC"/>
</dbReference>
<keyword evidence="12" id="KW-0325">Glycoprotein</keyword>
<dbReference type="Pfam" id="PF23558">
    <property type="entry name" value="TPR_P4H"/>
    <property type="match status" value="1"/>
</dbReference>
<feature type="coiled-coil region" evidence="13">
    <location>
        <begin position="108"/>
        <end position="169"/>
    </location>
</feature>
<accession>A0AAD4NLC8</accession>
<dbReference type="Gene3D" id="2.60.120.620">
    <property type="entry name" value="q2cbj1_9rhob like domain"/>
    <property type="match status" value="1"/>
</dbReference>
<reference evidence="15" key="1">
    <citation type="submission" date="2022-01" db="EMBL/GenBank/DDBJ databases">
        <title>Genome Sequence Resource for Two Populations of Ditylenchus destructor, the Migratory Endoparasitic Phytonematode.</title>
        <authorList>
            <person name="Zhang H."/>
            <person name="Lin R."/>
            <person name="Xie B."/>
        </authorList>
    </citation>
    <scope>NUCLEOTIDE SEQUENCE</scope>
    <source>
        <strain evidence="15">BazhouSP</strain>
    </source>
</reference>
<dbReference type="EMBL" id="JAKKPZ010000001">
    <property type="protein sequence ID" value="KAI1729088.1"/>
    <property type="molecule type" value="Genomic_DNA"/>
</dbReference>
<evidence type="ECO:0000256" key="3">
    <source>
        <dbReference type="ARBA" id="ARBA00004319"/>
    </source>
</evidence>
<sequence>MCVLKGIGRPEGVLQRKEHPLASSVISSLMAGVSAVGYRVDHNAFEPLLLKESSDLLNLLVSESRPCFLIFILISLPVTRGDIFTSIADLQRLLYTEKDIPEIINSYIAAENERLENLKSVADKYKINNDELQNNLQSVSNPINAFRMIKRLTNAWKELEEKMKSDTAEELIQNVSRSGNTLFPSNDDLSGAVIGLLRLQDTYRLDTRDLANGILNGKKISKEFTAFDCFEIGRMAYNAEDYYHTLMWMEEALERSKKETPPTSTEADILEYLAFALYKQGNVKKALQETDRLYQIHPAHPRAKGNIKWYEDQLASEGIRRSDFRRNVPPVDNPRPVDNLENSERNIYEALCRNEVPVSVKETSKLYCYYKMDRPFLRLAPFKVEILRFNPLAVLFIGVMSEEETDMIQELAKPKLARATVQNSVTGQLETASYRISKSAWLKGTDAEVVDRINKRMDLMTNLEMETAEELQIANYGIGGHYDPHYDFARMTQPEAGGGTVFTELKSAIQPSKNNALFWYNLHRNGEGDLRTRHAACPVLLGVKWISNKWIHEKGQEFRRPCGLKPSTFERYVGDLGAPEPRHSWNVSPY</sequence>
<keyword evidence="13" id="KW-0175">Coiled coil</keyword>
<keyword evidence="9" id="KW-0223">Dioxygenase</keyword>
<dbReference type="GO" id="GO:0031418">
    <property type="term" value="F:L-ascorbic acid binding"/>
    <property type="evidence" value="ECO:0007669"/>
    <property type="project" value="UniProtKB-KW"/>
</dbReference>
<dbReference type="SMART" id="SM00702">
    <property type="entry name" value="P4Hc"/>
    <property type="match status" value="1"/>
</dbReference>
<evidence type="ECO:0000256" key="5">
    <source>
        <dbReference type="ARBA" id="ARBA00012269"/>
    </source>
</evidence>
<dbReference type="PROSITE" id="PS51471">
    <property type="entry name" value="FE2OG_OXY"/>
    <property type="match status" value="1"/>
</dbReference>
<dbReference type="GO" id="GO:0005788">
    <property type="term" value="C:endoplasmic reticulum lumen"/>
    <property type="evidence" value="ECO:0007669"/>
    <property type="project" value="UniProtKB-SubCell"/>
</dbReference>
<dbReference type="SUPFAM" id="SSF48452">
    <property type="entry name" value="TPR-like"/>
    <property type="match status" value="1"/>
</dbReference>
<comment type="similarity">
    <text evidence="4">Belongs to the P4HA family.</text>
</comment>
<dbReference type="InterPro" id="IPR013547">
    <property type="entry name" value="P4H_N"/>
</dbReference>
<evidence type="ECO:0000256" key="11">
    <source>
        <dbReference type="ARBA" id="ARBA00023004"/>
    </source>
</evidence>
<dbReference type="InterPro" id="IPR011990">
    <property type="entry name" value="TPR-like_helical_dom_sf"/>
</dbReference>
<evidence type="ECO:0000259" key="14">
    <source>
        <dbReference type="PROSITE" id="PS51471"/>
    </source>
</evidence>
<dbReference type="Pfam" id="PF08336">
    <property type="entry name" value="P4Ha_N"/>
    <property type="match status" value="1"/>
</dbReference>
<dbReference type="Gene3D" id="6.10.140.1460">
    <property type="match status" value="1"/>
</dbReference>
<evidence type="ECO:0000313" key="15">
    <source>
        <dbReference type="EMBL" id="KAI1729088.1"/>
    </source>
</evidence>
<dbReference type="EC" id="1.14.11.2" evidence="5"/>
<dbReference type="InterPro" id="IPR045054">
    <property type="entry name" value="P4HA-like"/>
</dbReference>
<name>A0AAD4NLC8_9BILA</name>
<dbReference type="Pfam" id="PF13640">
    <property type="entry name" value="2OG-FeII_Oxy_3"/>
    <property type="match status" value="1"/>
</dbReference>
<evidence type="ECO:0000256" key="7">
    <source>
        <dbReference type="ARBA" id="ARBA00022824"/>
    </source>
</evidence>
<gene>
    <name evidence="15" type="ORF">DdX_01307</name>
</gene>
<proteinExistence type="inferred from homology"/>
<dbReference type="PANTHER" id="PTHR10869">
    <property type="entry name" value="PROLYL 4-HYDROXYLASE ALPHA SUBUNIT"/>
    <property type="match status" value="1"/>
</dbReference>
<dbReference type="GO" id="GO:0005506">
    <property type="term" value="F:iron ion binding"/>
    <property type="evidence" value="ECO:0007669"/>
    <property type="project" value="InterPro"/>
</dbReference>
<keyword evidence="6" id="KW-0479">Metal-binding</keyword>
<evidence type="ECO:0000256" key="2">
    <source>
        <dbReference type="ARBA" id="ARBA00002035"/>
    </source>
</evidence>
<dbReference type="FunFam" id="1.25.40.10:FF:000006">
    <property type="entry name" value="Prolyl 4-hydroxylase subunit alpha 2"/>
    <property type="match status" value="1"/>
</dbReference>
<feature type="domain" description="Fe2OG dioxygenase" evidence="14">
    <location>
        <begin position="467"/>
        <end position="553"/>
    </location>
</feature>
<evidence type="ECO:0000256" key="13">
    <source>
        <dbReference type="SAM" id="Coils"/>
    </source>
</evidence>
<evidence type="ECO:0000256" key="1">
    <source>
        <dbReference type="ARBA" id="ARBA00001961"/>
    </source>
</evidence>
<evidence type="ECO:0000313" key="16">
    <source>
        <dbReference type="Proteomes" id="UP001201812"/>
    </source>
</evidence>
<evidence type="ECO:0000256" key="10">
    <source>
        <dbReference type="ARBA" id="ARBA00023002"/>
    </source>
</evidence>
<dbReference type="InterPro" id="IPR006620">
    <property type="entry name" value="Pro_4_hyd_alph"/>
</dbReference>
<evidence type="ECO:0000256" key="6">
    <source>
        <dbReference type="ARBA" id="ARBA00022723"/>
    </source>
</evidence>
<dbReference type="Proteomes" id="UP001201812">
    <property type="component" value="Unassembled WGS sequence"/>
</dbReference>
<evidence type="ECO:0000256" key="4">
    <source>
        <dbReference type="ARBA" id="ARBA00006511"/>
    </source>
</evidence>
<dbReference type="Gene3D" id="1.25.40.10">
    <property type="entry name" value="Tetratricopeptide repeat domain"/>
    <property type="match status" value="1"/>
</dbReference>
<keyword evidence="10" id="KW-0560">Oxidoreductase</keyword>
<evidence type="ECO:0000256" key="8">
    <source>
        <dbReference type="ARBA" id="ARBA00022896"/>
    </source>
</evidence>
<comment type="subcellular location">
    <subcellularLocation>
        <location evidence="3">Endoplasmic reticulum lumen</location>
    </subcellularLocation>
</comment>
<comment type="cofactor">
    <cofactor evidence="1">
        <name>L-ascorbate</name>
        <dbReference type="ChEBI" id="CHEBI:38290"/>
    </cofactor>
</comment>
<keyword evidence="11" id="KW-0408">Iron</keyword>
<dbReference type="InterPro" id="IPR059068">
    <property type="entry name" value="TPR_P4H"/>
</dbReference>
<comment type="caution">
    <text evidence="15">The sequence shown here is derived from an EMBL/GenBank/DDBJ whole genome shotgun (WGS) entry which is preliminary data.</text>
</comment>
<protein>
    <recommendedName>
        <fullName evidence="5">procollagen-proline 4-dioxygenase</fullName>
        <ecNumber evidence="5">1.14.11.2</ecNumber>
    </recommendedName>
</protein>
<keyword evidence="8" id="KW-0847">Vitamin C</keyword>
<dbReference type="InterPro" id="IPR005123">
    <property type="entry name" value="Oxoglu/Fe-dep_dioxygenase_dom"/>
</dbReference>
<keyword evidence="16" id="KW-1185">Reference proteome</keyword>
<evidence type="ECO:0000256" key="12">
    <source>
        <dbReference type="ARBA" id="ARBA00023180"/>
    </source>
</evidence>
<dbReference type="AlphaFoldDB" id="A0AAD4NLC8"/>